<name>A0ACA9LHE1_9GLOM</name>
<evidence type="ECO:0000313" key="1">
    <source>
        <dbReference type="EMBL" id="CAG8531040.1"/>
    </source>
</evidence>
<proteinExistence type="predicted"/>
<organism evidence="1 2">
    <name type="scientific">Scutellospora calospora</name>
    <dbReference type="NCBI Taxonomy" id="85575"/>
    <lineage>
        <taxon>Eukaryota</taxon>
        <taxon>Fungi</taxon>
        <taxon>Fungi incertae sedis</taxon>
        <taxon>Mucoromycota</taxon>
        <taxon>Glomeromycotina</taxon>
        <taxon>Glomeromycetes</taxon>
        <taxon>Diversisporales</taxon>
        <taxon>Gigasporaceae</taxon>
        <taxon>Scutellospora</taxon>
    </lineage>
</organism>
<sequence length="184" mass="20474">EITGCKETLDAGIPNGKIAGFCTYTPDVSDTISKLGFKYDSSRDDTSWPYTLDKGLHNYCSRNYSCDSVKHPSFWEIPMPAIMAPKIDKKICNGLNDTSLLEICNFNNTNIWSTYYGCPNSDISLAVLVPPETSPRTSYKCRQTSTIVVVKKLVKNIKNQRSKSSKQCVIQTFGNSIATSIHLI</sequence>
<reference evidence="1" key="1">
    <citation type="submission" date="2021-06" db="EMBL/GenBank/DDBJ databases">
        <authorList>
            <person name="Kallberg Y."/>
            <person name="Tangrot J."/>
            <person name="Rosling A."/>
        </authorList>
    </citation>
    <scope>NUCLEOTIDE SEQUENCE</scope>
    <source>
        <strain evidence="1">AU212A</strain>
    </source>
</reference>
<protein>
    <submittedName>
        <fullName evidence="1">140_t:CDS:1</fullName>
    </submittedName>
</protein>
<comment type="caution">
    <text evidence="1">The sequence shown here is derived from an EMBL/GenBank/DDBJ whole genome shotgun (WGS) entry which is preliminary data.</text>
</comment>
<feature type="non-terminal residue" evidence="1">
    <location>
        <position position="184"/>
    </location>
</feature>
<evidence type="ECO:0000313" key="2">
    <source>
        <dbReference type="Proteomes" id="UP000789860"/>
    </source>
</evidence>
<keyword evidence="2" id="KW-1185">Reference proteome</keyword>
<dbReference type="Proteomes" id="UP000789860">
    <property type="component" value="Unassembled WGS sequence"/>
</dbReference>
<feature type="non-terminal residue" evidence="1">
    <location>
        <position position="1"/>
    </location>
</feature>
<gene>
    <name evidence="1" type="ORF">SCALOS_LOCUS4459</name>
</gene>
<dbReference type="EMBL" id="CAJVPM010006042">
    <property type="protein sequence ID" value="CAG8531040.1"/>
    <property type="molecule type" value="Genomic_DNA"/>
</dbReference>
<accession>A0ACA9LHE1</accession>